<evidence type="ECO:0000313" key="2">
    <source>
        <dbReference type="EMBL" id="KAF5776168.1"/>
    </source>
</evidence>
<sequence>MFSFSGSFPASSITPASFPPPGIWTYVTSPPCIKIPNINTYFIFLLKISGSVTSLILLDHPTSEIE</sequence>
<proteinExistence type="predicted"/>
<feature type="region of interest" description="Disordered" evidence="1">
    <location>
        <begin position="1"/>
        <end position="20"/>
    </location>
</feature>
<evidence type="ECO:0000313" key="3">
    <source>
        <dbReference type="Proteomes" id="UP000215914"/>
    </source>
</evidence>
<dbReference type="Gramene" id="mRNA:HanXRQr2_Chr12g0521281">
    <property type="protein sequence ID" value="mRNA:HanXRQr2_Chr12g0521281"/>
    <property type="gene ID" value="HanXRQr2_Chr12g0521281"/>
</dbReference>
<feature type="compositionally biased region" description="Polar residues" evidence="1">
    <location>
        <begin position="1"/>
        <end position="15"/>
    </location>
</feature>
<accession>A0A9K3ENC5</accession>
<reference evidence="2" key="2">
    <citation type="submission" date="2020-06" db="EMBL/GenBank/DDBJ databases">
        <title>Helianthus annuus Genome sequencing and assembly Release 2.</title>
        <authorList>
            <person name="Gouzy J."/>
            <person name="Langlade N."/>
            <person name="Munos S."/>
        </authorList>
    </citation>
    <scope>NUCLEOTIDE SEQUENCE</scope>
    <source>
        <tissue evidence="2">Leaves</tissue>
    </source>
</reference>
<organism evidence="2 3">
    <name type="scientific">Helianthus annuus</name>
    <name type="common">Common sunflower</name>
    <dbReference type="NCBI Taxonomy" id="4232"/>
    <lineage>
        <taxon>Eukaryota</taxon>
        <taxon>Viridiplantae</taxon>
        <taxon>Streptophyta</taxon>
        <taxon>Embryophyta</taxon>
        <taxon>Tracheophyta</taxon>
        <taxon>Spermatophyta</taxon>
        <taxon>Magnoliopsida</taxon>
        <taxon>eudicotyledons</taxon>
        <taxon>Gunneridae</taxon>
        <taxon>Pentapetalae</taxon>
        <taxon>asterids</taxon>
        <taxon>campanulids</taxon>
        <taxon>Asterales</taxon>
        <taxon>Asteraceae</taxon>
        <taxon>Asteroideae</taxon>
        <taxon>Heliantheae alliance</taxon>
        <taxon>Heliantheae</taxon>
        <taxon>Helianthus</taxon>
    </lineage>
</organism>
<protein>
    <submittedName>
        <fullName evidence="2">Uncharacterized protein</fullName>
    </submittedName>
</protein>
<dbReference type="AlphaFoldDB" id="A0A9K3ENC5"/>
<keyword evidence="3" id="KW-1185">Reference proteome</keyword>
<gene>
    <name evidence="2" type="ORF">HanXRQr2_Chr12g0521281</name>
</gene>
<dbReference type="EMBL" id="MNCJ02000327">
    <property type="protein sequence ID" value="KAF5776168.1"/>
    <property type="molecule type" value="Genomic_DNA"/>
</dbReference>
<evidence type="ECO:0000256" key="1">
    <source>
        <dbReference type="SAM" id="MobiDB-lite"/>
    </source>
</evidence>
<comment type="caution">
    <text evidence="2">The sequence shown here is derived from an EMBL/GenBank/DDBJ whole genome shotgun (WGS) entry which is preliminary data.</text>
</comment>
<name>A0A9K3ENC5_HELAN</name>
<dbReference type="Proteomes" id="UP000215914">
    <property type="component" value="Unassembled WGS sequence"/>
</dbReference>
<reference evidence="2" key="1">
    <citation type="journal article" date="2017" name="Nature">
        <title>The sunflower genome provides insights into oil metabolism, flowering and Asterid evolution.</title>
        <authorList>
            <person name="Badouin H."/>
            <person name="Gouzy J."/>
            <person name="Grassa C.J."/>
            <person name="Murat F."/>
            <person name="Staton S.E."/>
            <person name="Cottret L."/>
            <person name="Lelandais-Briere C."/>
            <person name="Owens G.L."/>
            <person name="Carrere S."/>
            <person name="Mayjonade B."/>
            <person name="Legrand L."/>
            <person name="Gill N."/>
            <person name="Kane N.C."/>
            <person name="Bowers J.E."/>
            <person name="Hubner S."/>
            <person name="Bellec A."/>
            <person name="Berard A."/>
            <person name="Berges H."/>
            <person name="Blanchet N."/>
            <person name="Boniface M.C."/>
            <person name="Brunel D."/>
            <person name="Catrice O."/>
            <person name="Chaidir N."/>
            <person name="Claudel C."/>
            <person name="Donnadieu C."/>
            <person name="Faraut T."/>
            <person name="Fievet G."/>
            <person name="Helmstetter N."/>
            <person name="King M."/>
            <person name="Knapp S.J."/>
            <person name="Lai Z."/>
            <person name="Le Paslier M.C."/>
            <person name="Lippi Y."/>
            <person name="Lorenzon L."/>
            <person name="Mandel J.R."/>
            <person name="Marage G."/>
            <person name="Marchand G."/>
            <person name="Marquand E."/>
            <person name="Bret-Mestries E."/>
            <person name="Morien E."/>
            <person name="Nambeesan S."/>
            <person name="Nguyen T."/>
            <person name="Pegot-Espagnet P."/>
            <person name="Pouilly N."/>
            <person name="Raftis F."/>
            <person name="Sallet E."/>
            <person name="Schiex T."/>
            <person name="Thomas J."/>
            <person name="Vandecasteele C."/>
            <person name="Vares D."/>
            <person name="Vear F."/>
            <person name="Vautrin S."/>
            <person name="Crespi M."/>
            <person name="Mangin B."/>
            <person name="Burke J.M."/>
            <person name="Salse J."/>
            <person name="Munos S."/>
            <person name="Vincourt P."/>
            <person name="Rieseberg L.H."/>
            <person name="Langlade N.B."/>
        </authorList>
    </citation>
    <scope>NUCLEOTIDE SEQUENCE</scope>
    <source>
        <tissue evidence="2">Leaves</tissue>
    </source>
</reference>